<keyword evidence="3" id="KW-1185">Reference proteome</keyword>
<evidence type="ECO:0000313" key="2">
    <source>
        <dbReference type="EMBL" id="MEY2180986.1"/>
    </source>
</evidence>
<gene>
    <name evidence="2" type="ORF">AB7878_01015</name>
</gene>
<comment type="caution">
    <text evidence="2">The sequence shown here is derived from an EMBL/GenBank/DDBJ whole genome shotgun (WGS) entry which is preliminary data.</text>
</comment>
<evidence type="ECO:0000259" key="1">
    <source>
        <dbReference type="Pfam" id="PF18863"/>
    </source>
</evidence>
<dbReference type="Proteomes" id="UP001562159">
    <property type="component" value="Unassembled WGS sequence"/>
</dbReference>
<dbReference type="Pfam" id="PF18863">
    <property type="entry name" value="AbiJ_NTD4"/>
    <property type="match status" value="1"/>
</dbReference>
<evidence type="ECO:0000313" key="3">
    <source>
        <dbReference type="Proteomes" id="UP001562159"/>
    </source>
</evidence>
<name>A0ABV4ALH0_9GAMM</name>
<proteinExistence type="predicted"/>
<dbReference type="InterPro" id="IPR049503">
    <property type="entry name" value="AbiJ_NTD4"/>
</dbReference>
<feature type="domain" description="HEPN AbiJ-N-terminal" evidence="1">
    <location>
        <begin position="1"/>
        <end position="154"/>
    </location>
</feature>
<accession>A0ABV4ALH0</accession>
<dbReference type="EMBL" id="JBGBPY010000001">
    <property type="protein sequence ID" value="MEY2180986.1"/>
    <property type="molecule type" value="Genomic_DNA"/>
</dbReference>
<reference evidence="2 3" key="1">
    <citation type="submission" date="2024-07" db="EMBL/GenBank/DDBJ databases">
        <title>Molecular mechanisms and environmental adaptations of flagellar loss and biofilm growth of Rhodanobacter under environmental stress.</title>
        <authorList>
            <person name="Chen M."/>
        </authorList>
    </citation>
    <scope>NUCLEOTIDE SEQUENCE [LARGE SCALE GENOMIC DNA]</scope>
    <source>
        <strain evidence="2 3">RS22</strain>
    </source>
</reference>
<organism evidence="2 3">
    <name type="scientific">Rhodanobacter humi</name>
    <dbReference type="NCBI Taxonomy" id="1888173"/>
    <lineage>
        <taxon>Bacteria</taxon>
        <taxon>Pseudomonadati</taxon>
        <taxon>Pseudomonadota</taxon>
        <taxon>Gammaproteobacteria</taxon>
        <taxon>Lysobacterales</taxon>
        <taxon>Rhodanobacteraceae</taxon>
        <taxon>Rhodanobacter</taxon>
    </lineage>
</organism>
<protein>
    <submittedName>
        <fullName evidence="2">AbiJ-NTD4 domain-containing protein</fullName>
    </submittedName>
</protein>
<sequence length="273" mass="30841">MRFSQRQGYSPTKDAIQTESMDDALRNSLWNVLQVVIWDTHKSKTPYSYTSHSNLFSLLRTYWSDYFKSPVDQIPHKIQDTIKAVRRYFFESEWYEVYDFMEFSCNLLGQSRSKFIALCNEVLEQEVSGYRLIDCKVTPITSEAELAAIEDSLAATKDNSGANAHLRRALELLSDRSSPDYRNSIKESISAVEALVKALVGDSSATLGAALKVISEQAPMHPALNRSLNSLYGYTSDASGIRHALLDDPNLDFIDAKFMLVACSAFVNYLRML</sequence>